<keyword evidence="2" id="KW-0479">Metal-binding</keyword>
<dbReference type="Gene3D" id="1.10.150.20">
    <property type="entry name" value="5' to 3' exonuclease, C-terminal subdomain"/>
    <property type="match status" value="1"/>
</dbReference>
<keyword evidence="5" id="KW-0482">Metalloprotease</keyword>
<dbReference type="PROSITE" id="PS01302">
    <property type="entry name" value="UPF0758"/>
    <property type="match status" value="1"/>
</dbReference>
<proteinExistence type="inferred from homology"/>
<protein>
    <submittedName>
        <fullName evidence="9">DNA repair protein RadC</fullName>
    </submittedName>
</protein>
<dbReference type="InterPro" id="IPR025657">
    <property type="entry name" value="RadC_JAB"/>
</dbReference>
<dbReference type="InterPro" id="IPR046778">
    <property type="entry name" value="UPF0758_N"/>
</dbReference>
<dbReference type="InterPro" id="IPR010994">
    <property type="entry name" value="RuvA_2-like"/>
</dbReference>
<reference evidence="9" key="1">
    <citation type="submission" date="2022-11" db="EMBL/GenBank/DDBJ databases">
        <title>Robbsia betulipollinis sp. nov., isolated from pollen of birch (Betula pendula).</title>
        <authorList>
            <person name="Shi H."/>
            <person name="Ambika Manirajan B."/>
            <person name="Ratering S."/>
            <person name="Geissler-Plaum R."/>
            <person name="Schnell S."/>
        </authorList>
    </citation>
    <scope>NUCLEOTIDE SEQUENCE</scope>
    <source>
        <strain evidence="9">Bb-Pol-6</strain>
    </source>
</reference>
<dbReference type="Pfam" id="PF20582">
    <property type="entry name" value="UPF0758_N"/>
    <property type="match status" value="1"/>
</dbReference>
<dbReference type="RefSeq" id="WP_267848656.1">
    <property type="nucleotide sequence ID" value="NZ_JAPMXC010000006.1"/>
</dbReference>
<evidence type="ECO:0000256" key="5">
    <source>
        <dbReference type="ARBA" id="ARBA00023049"/>
    </source>
</evidence>
<dbReference type="Gene3D" id="3.40.140.10">
    <property type="entry name" value="Cytidine Deaminase, domain 2"/>
    <property type="match status" value="1"/>
</dbReference>
<evidence type="ECO:0000256" key="6">
    <source>
        <dbReference type="RuleBase" id="RU003797"/>
    </source>
</evidence>
<dbReference type="InterPro" id="IPR020891">
    <property type="entry name" value="UPF0758_CS"/>
</dbReference>
<comment type="caution">
    <text evidence="9">The sequence shown here is derived from an EMBL/GenBank/DDBJ whole genome shotgun (WGS) entry which is preliminary data.</text>
</comment>
<dbReference type="NCBIfam" id="NF000642">
    <property type="entry name" value="PRK00024.1"/>
    <property type="match status" value="1"/>
</dbReference>
<keyword evidence="10" id="KW-1185">Reference proteome</keyword>
<dbReference type="InterPro" id="IPR001405">
    <property type="entry name" value="UPF0758"/>
</dbReference>
<feature type="domain" description="MPN" evidence="8">
    <location>
        <begin position="161"/>
        <end position="283"/>
    </location>
</feature>
<dbReference type="PROSITE" id="PS50249">
    <property type="entry name" value="MPN"/>
    <property type="match status" value="1"/>
</dbReference>
<gene>
    <name evidence="9" type="primary">radC</name>
    <name evidence="9" type="ORF">OVY01_16455</name>
</gene>
<evidence type="ECO:0000256" key="2">
    <source>
        <dbReference type="ARBA" id="ARBA00022723"/>
    </source>
</evidence>
<evidence type="ECO:0000313" key="10">
    <source>
        <dbReference type="Proteomes" id="UP001082899"/>
    </source>
</evidence>
<dbReference type="Proteomes" id="UP001082899">
    <property type="component" value="Unassembled WGS sequence"/>
</dbReference>
<comment type="similarity">
    <text evidence="6">Belongs to the UPF0758 family.</text>
</comment>
<accession>A0ABT3ZQK5</accession>
<evidence type="ECO:0000256" key="3">
    <source>
        <dbReference type="ARBA" id="ARBA00022801"/>
    </source>
</evidence>
<keyword evidence="4" id="KW-0862">Zinc</keyword>
<dbReference type="NCBIfam" id="TIGR00608">
    <property type="entry name" value="radc"/>
    <property type="match status" value="1"/>
</dbReference>
<dbReference type="Pfam" id="PF04002">
    <property type="entry name" value="RadC"/>
    <property type="match status" value="1"/>
</dbReference>
<feature type="region of interest" description="Disordered" evidence="7">
    <location>
        <begin position="1"/>
        <end position="64"/>
    </location>
</feature>
<evidence type="ECO:0000313" key="9">
    <source>
        <dbReference type="EMBL" id="MCY0388767.1"/>
    </source>
</evidence>
<keyword evidence="3" id="KW-0378">Hydrolase</keyword>
<sequence>MKTDTIDPAGAAVPAPMPGEDATHAPARRRSRARAAGAGRPVRFTCPGSPPGSPPGASSGGLRHWPLAERPRERLYAAGAQALSDCELLALFIRTGIPGHDAVDVGRLLLRRFGSLGGMLDADATQLATVAGLGPAKIAQLQAISEIVRRSLAQRITRGAAFSSPSDLGDYLQLLIGGRPHEVFVSLYLDSRHRLLQVEESSRGTLTQTAVYPREIARTALQCNAASLVVAHNHPSGDVQPSEPDRLLTGRLRNALDLLDIRLLDHFIVSRNARLSFAEHGWL</sequence>
<evidence type="ECO:0000259" key="8">
    <source>
        <dbReference type="PROSITE" id="PS50249"/>
    </source>
</evidence>
<dbReference type="InterPro" id="IPR037518">
    <property type="entry name" value="MPN"/>
</dbReference>
<dbReference type="PANTHER" id="PTHR30471:SF3">
    <property type="entry name" value="UPF0758 PROTEIN YEES-RELATED"/>
    <property type="match status" value="1"/>
</dbReference>
<dbReference type="SUPFAM" id="SSF47781">
    <property type="entry name" value="RuvA domain 2-like"/>
    <property type="match status" value="1"/>
</dbReference>
<evidence type="ECO:0000256" key="7">
    <source>
        <dbReference type="SAM" id="MobiDB-lite"/>
    </source>
</evidence>
<dbReference type="PANTHER" id="PTHR30471">
    <property type="entry name" value="DNA REPAIR PROTEIN RADC"/>
    <property type="match status" value="1"/>
</dbReference>
<evidence type="ECO:0000256" key="1">
    <source>
        <dbReference type="ARBA" id="ARBA00022670"/>
    </source>
</evidence>
<dbReference type="EMBL" id="JAPMXC010000006">
    <property type="protein sequence ID" value="MCY0388767.1"/>
    <property type="molecule type" value="Genomic_DNA"/>
</dbReference>
<keyword evidence="1" id="KW-0645">Protease</keyword>
<evidence type="ECO:0000256" key="4">
    <source>
        <dbReference type="ARBA" id="ARBA00022833"/>
    </source>
</evidence>
<organism evidence="9 10">
    <name type="scientific">Robbsia betulipollinis</name>
    <dbReference type="NCBI Taxonomy" id="2981849"/>
    <lineage>
        <taxon>Bacteria</taxon>
        <taxon>Pseudomonadati</taxon>
        <taxon>Pseudomonadota</taxon>
        <taxon>Betaproteobacteria</taxon>
        <taxon>Burkholderiales</taxon>
        <taxon>Burkholderiaceae</taxon>
        <taxon>Robbsia</taxon>
    </lineage>
</organism>
<dbReference type="CDD" id="cd08071">
    <property type="entry name" value="MPN_DUF2466"/>
    <property type="match status" value="1"/>
</dbReference>
<name>A0ABT3ZQK5_9BURK</name>